<dbReference type="Gene3D" id="3.40.30.10">
    <property type="entry name" value="Glutaredoxin"/>
    <property type="match status" value="1"/>
</dbReference>
<evidence type="ECO:0000313" key="4">
    <source>
        <dbReference type="EMBL" id="OAT79406.1"/>
    </source>
</evidence>
<name>A0A1B7LAT2_9FIRM</name>
<feature type="signal peptide" evidence="2">
    <location>
        <begin position="1"/>
        <end position="19"/>
    </location>
</feature>
<evidence type="ECO:0000256" key="2">
    <source>
        <dbReference type="SAM" id="SignalP"/>
    </source>
</evidence>
<evidence type="ECO:0000256" key="1">
    <source>
        <dbReference type="SAM" id="MobiDB-lite"/>
    </source>
</evidence>
<proteinExistence type="predicted"/>
<dbReference type="InterPro" id="IPR000866">
    <property type="entry name" value="AhpC/TSA"/>
</dbReference>
<organism evidence="4 5">
    <name type="scientific">Desulfotomaculum copahuensis</name>
    <dbReference type="NCBI Taxonomy" id="1838280"/>
    <lineage>
        <taxon>Bacteria</taxon>
        <taxon>Bacillati</taxon>
        <taxon>Bacillota</taxon>
        <taxon>Clostridia</taxon>
        <taxon>Eubacteriales</taxon>
        <taxon>Desulfotomaculaceae</taxon>
        <taxon>Desulfotomaculum</taxon>
    </lineage>
</organism>
<dbReference type="STRING" id="1838280.A6M21_01360"/>
<protein>
    <submittedName>
        <fullName evidence="4">Peroxiredoxin</fullName>
    </submittedName>
</protein>
<dbReference type="OrthoDB" id="9809733at2"/>
<dbReference type="Proteomes" id="UP000078532">
    <property type="component" value="Unassembled WGS sequence"/>
</dbReference>
<feature type="chain" id="PRO_5039559048" evidence="2">
    <location>
        <begin position="20"/>
        <end position="186"/>
    </location>
</feature>
<dbReference type="InterPro" id="IPR050553">
    <property type="entry name" value="Thioredoxin_ResA/DsbE_sf"/>
</dbReference>
<reference evidence="4 5" key="1">
    <citation type="submission" date="2016-04" db="EMBL/GenBank/DDBJ databases">
        <authorList>
            <person name="Evans L.H."/>
            <person name="Alamgir A."/>
            <person name="Owens N."/>
            <person name="Weber N.D."/>
            <person name="Virtaneva K."/>
            <person name="Barbian K."/>
            <person name="Babar A."/>
            <person name="Rosenke K."/>
        </authorList>
    </citation>
    <scope>NUCLEOTIDE SEQUENCE [LARGE SCALE GENOMIC DNA]</scope>
    <source>
        <strain evidence="4 5">LMa1</strain>
    </source>
</reference>
<feature type="domain" description="Thioredoxin" evidence="3">
    <location>
        <begin position="46"/>
        <end position="186"/>
    </location>
</feature>
<comment type="caution">
    <text evidence="4">The sequence shown here is derived from an EMBL/GenBank/DDBJ whole genome shotgun (WGS) entry which is preliminary data.</text>
</comment>
<dbReference type="PANTHER" id="PTHR42852:SF13">
    <property type="entry name" value="PROTEIN DIPZ"/>
    <property type="match status" value="1"/>
</dbReference>
<dbReference type="PROSITE" id="PS51352">
    <property type="entry name" value="THIOREDOXIN_2"/>
    <property type="match status" value="1"/>
</dbReference>
<dbReference type="InterPro" id="IPR036249">
    <property type="entry name" value="Thioredoxin-like_sf"/>
</dbReference>
<keyword evidence="5" id="KW-1185">Reference proteome</keyword>
<evidence type="ECO:0000259" key="3">
    <source>
        <dbReference type="PROSITE" id="PS51352"/>
    </source>
</evidence>
<dbReference type="InterPro" id="IPR017937">
    <property type="entry name" value="Thioredoxin_CS"/>
</dbReference>
<dbReference type="RefSeq" id="WP_066671510.1">
    <property type="nucleotide sequence ID" value="NZ_LYVF01000197.1"/>
</dbReference>
<dbReference type="GO" id="GO:0016209">
    <property type="term" value="F:antioxidant activity"/>
    <property type="evidence" value="ECO:0007669"/>
    <property type="project" value="InterPro"/>
</dbReference>
<feature type="compositionally biased region" description="Low complexity" evidence="1">
    <location>
        <begin position="28"/>
        <end position="43"/>
    </location>
</feature>
<dbReference type="AlphaFoldDB" id="A0A1B7LAT2"/>
<evidence type="ECO:0000313" key="5">
    <source>
        <dbReference type="Proteomes" id="UP000078532"/>
    </source>
</evidence>
<accession>A0A1B7LAT2</accession>
<dbReference type="CDD" id="cd02966">
    <property type="entry name" value="TlpA_like_family"/>
    <property type="match status" value="1"/>
</dbReference>
<sequence length="186" mass="20316">MKKKFILAGLIILTITLLAAGCQPAGKQKTGAAAPQGQTGAPKTGTAVGEQAPDFTLGTIDGKKISLSSFRGRPVMLNFWATWCPPCQEEMPEIEKFYRQNGGKIQLLAVNLTANEKSTDQVKQFLQSGGYTFPVLLDQNGDLARQYMIRYIPTSMFIDSGGIIRFAHTGPMTMQMLQEGLNKVKK</sequence>
<dbReference type="Pfam" id="PF00578">
    <property type="entry name" value="AhpC-TSA"/>
    <property type="match status" value="1"/>
</dbReference>
<dbReference type="SUPFAM" id="SSF52833">
    <property type="entry name" value="Thioredoxin-like"/>
    <property type="match status" value="1"/>
</dbReference>
<keyword evidence="2" id="KW-0732">Signal</keyword>
<dbReference type="EMBL" id="LYVF01000197">
    <property type="protein sequence ID" value="OAT79406.1"/>
    <property type="molecule type" value="Genomic_DNA"/>
</dbReference>
<dbReference type="PROSITE" id="PS00194">
    <property type="entry name" value="THIOREDOXIN_1"/>
    <property type="match status" value="1"/>
</dbReference>
<feature type="region of interest" description="Disordered" evidence="1">
    <location>
        <begin position="28"/>
        <end position="52"/>
    </location>
</feature>
<dbReference type="InterPro" id="IPR013766">
    <property type="entry name" value="Thioredoxin_domain"/>
</dbReference>
<gene>
    <name evidence="4" type="ORF">A6M21_01360</name>
</gene>
<dbReference type="PROSITE" id="PS51257">
    <property type="entry name" value="PROKAR_LIPOPROTEIN"/>
    <property type="match status" value="1"/>
</dbReference>
<dbReference type="PANTHER" id="PTHR42852">
    <property type="entry name" value="THIOL:DISULFIDE INTERCHANGE PROTEIN DSBE"/>
    <property type="match status" value="1"/>
</dbReference>
<dbReference type="GO" id="GO:0016491">
    <property type="term" value="F:oxidoreductase activity"/>
    <property type="evidence" value="ECO:0007669"/>
    <property type="project" value="InterPro"/>
</dbReference>